<proteinExistence type="inferred from homology"/>
<dbReference type="PANTHER" id="PTHR11923:SF51">
    <property type="entry name" value="LYSOSOME MEMBRANE PROTEIN 2"/>
    <property type="match status" value="1"/>
</dbReference>
<evidence type="ECO:0000256" key="7">
    <source>
        <dbReference type="ARBA" id="ARBA00023157"/>
    </source>
</evidence>
<keyword evidence="6 10" id="KW-0472">Membrane</keyword>
<evidence type="ECO:0000256" key="8">
    <source>
        <dbReference type="ARBA" id="ARBA00023170"/>
    </source>
</evidence>
<evidence type="ECO:0000313" key="13">
    <source>
        <dbReference type="Proteomes" id="UP000663828"/>
    </source>
</evidence>
<evidence type="ECO:0000313" key="11">
    <source>
        <dbReference type="EMBL" id="CAF0776018.1"/>
    </source>
</evidence>
<reference evidence="11" key="1">
    <citation type="submission" date="2021-02" db="EMBL/GenBank/DDBJ databases">
        <authorList>
            <person name="Nowell W R."/>
        </authorList>
    </citation>
    <scope>NUCLEOTIDE SEQUENCE</scope>
</reference>
<dbReference type="PANTHER" id="PTHR11923">
    <property type="entry name" value="SCAVENGER RECEPTOR CLASS B TYPE-1 SR-B1"/>
    <property type="match status" value="1"/>
</dbReference>
<dbReference type="AlphaFoldDB" id="A0A813R173"/>
<evidence type="ECO:0000256" key="2">
    <source>
        <dbReference type="ARBA" id="ARBA00010532"/>
    </source>
</evidence>
<keyword evidence="3" id="KW-1003">Cell membrane</keyword>
<evidence type="ECO:0000256" key="4">
    <source>
        <dbReference type="ARBA" id="ARBA00022692"/>
    </source>
</evidence>
<dbReference type="GO" id="GO:0005886">
    <property type="term" value="C:plasma membrane"/>
    <property type="evidence" value="ECO:0007669"/>
    <property type="project" value="UniProtKB-SubCell"/>
</dbReference>
<feature type="transmembrane region" description="Helical" evidence="10">
    <location>
        <begin position="7"/>
        <end position="31"/>
    </location>
</feature>
<dbReference type="EMBL" id="CAJNOR010003491">
    <property type="protein sequence ID" value="CAF1419118.1"/>
    <property type="molecule type" value="Genomic_DNA"/>
</dbReference>
<dbReference type="PRINTS" id="PR01610">
    <property type="entry name" value="CD36ANTIGEN"/>
</dbReference>
<dbReference type="Pfam" id="PF01130">
    <property type="entry name" value="CD36"/>
    <property type="match status" value="1"/>
</dbReference>
<keyword evidence="13" id="KW-1185">Reference proteome</keyword>
<name>A0A813R173_ADIRI</name>
<dbReference type="Proteomes" id="UP000663852">
    <property type="component" value="Unassembled WGS sequence"/>
</dbReference>
<evidence type="ECO:0000256" key="5">
    <source>
        <dbReference type="ARBA" id="ARBA00022989"/>
    </source>
</evidence>
<dbReference type="Proteomes" id="UP000663828">
    <property type="component" value="Unassembled WGS sequence"/>
</dbReference>
<dbReference type="InterPro" id="IPR002159">
    <property type="entry name" value="CD36_fam"/>
</dbReference>
<evidence type="ECO:0000313" key="14">
    <source>
        <dbReference type="Proteomes" id="UP000663852"/>
    </source>
</evidence>
<comment type="similarity">
    <text evidence="2">Belongs to the CD36 family.</text>
</comment>
<dbReference type="EMBL" id="CAJNOJ010000009">
    <property type="protein sequence ID" value="CAF0776018.1"/>
    <property type="molecule type" value="Genomic_DNA"/>
</dbReference>
<protein>
    <submittedName>
        <fullName evidence="11">Uncharacterized protein</fullName>
    </submittedName>
</protein>
<evidence type="ECO:0000256" key="1">
    <source>
        <dbReference type="ARBA" id="ARBA00004651"/>
    </source>
</evidence>
<dbReference type="OrthoDB" id="18585at2759"/>
<evidence type="ECO:0000256" key="3">
    <source>
        <dbReference type="ARBA" id="ARBA00022475"/>
    </source>
</evidence>
<keyword evidence="8" id="KW-0675">Receptor</keyword>
<keyword evidence="7" id="KW-1015">Disulfide bond</keyword>
<dbReference type="InterPro" id="IPR005428">
    <property type="entry name" value="CD36/SCARB1/SNMP1"/>
</dbReference>
<evidence type="ECO:0000256" key="9">
    <source>
        <dbReference type="ARBA" id="ARBA00023180"/>
    </source>
</evidence>
<feature type="transmembrane region" description="Helical" evidence="10">
    <location>
        <begin position="443"/>
        <end position="466"/>
    </location>
</feature>
<evidence type="ECO:0000256" key="6">
    <source>
        <dbReference type="ARBA" id="ARBA00023136"/>
    </source>
</evidence>
<dbReference type="PRINTS" id="PR01609">
    <property type="entry name" value="CD36FAMILY"/>
</dbReference>
<sequence length="493" mass="55915">MASSNWISGIVVCTLIASCLFVVAGIIGIVLGPHILQSQVEKQLPLTADSDQLDSWSTPPVPIYLQFWLWECVNVGEVLRGAKPYVVQRGPFTYLEHRTKTGVYFNDNYTVTYRQPISYTFVPEKSALPETTRITMVNTPIVTIVALLRNQSAKTQEIFNIVKNFFNETLFIDHTAREWIWGYEDPLLKAAKSLPIIKDLVPDDHFGYFYGSNATDDGLYTVFTGEDHINQLNNINKWNGISSLPYWRTPWGNQINGTDGSWFPPLIGKDLQSIRLYLYSTDICRSLYAKFEKHSSVLDIPTELFSIPAEIFLNSTLNPDNIAFGTTDSGVLDVSVCRQGAPIYISLPHLLYAADRYQSRLEGIEPDAPIHRTIFEVEPHTGLVLSAQKRLQINVFLQPEHFIDDFKYISEVVLPAIWINESTTIDQKSADDLNNQVLRFFTIVRWVSIVLIPIGIVIFIVTIVLFKKHRSREESTPLLFAEANNTIASDHDH</sequence>
<gene>
    <name evidence="11" type="ORF">EDS130_LOCUS3577</name>
    <name evidence="12" type="ORF">XAT740_LOCUS35110</name>
</gene>
<dbReference type="GO" id="GO:0005044">
    <property type="term" value="F:scavenger receptor activity"/>
    <property type="evidence" value="ECO:0007669"/>
    <property type="project" value="TreeGrafter"/>
</dbReference>
<keyword evidence="9" id="KW-0325">Glycoprotein</keyword>
<comment type="subcellular location">
    <subcellularLocation>
        <location evidence="1">Cell membrane</location>
        <topology evidence="1">Multi-pass membrane protein</topology>
    </subcellularLocation>
</comment>
<accession>A0A813R173</accession>
<keyword evidence="4 10" id="KW-0812">Transmembrane</keyword>
<evidence type="ECO:0000313" key="12">
    <source>
        <dbReference type="EMBL" id="CAF1419118.1"/>
    </source>
</evidence>
<organism evidence="11 14">
    <name type="scientific">Adineta ricciae</name>
    <name type="common">Rotifer</name>
    <dbReference type="NCBI Taxonomy" id="249248"/>
    <lineage>
        <taxon>Eukaryota</taxon>
        <taxon>Metazoa</taxon>
        <taxon>Spiralia</taxon>
        <taxon>Gnathifera</taxon>
        <taxon>Rotifera</taxon>
        <taxon>Eurotatoria</taxon>
        <taxon>Bdelloidea</taxon>
        <taxon>Adinetida</taxon>
        <taxon>Adinetidae</taxon>
        <taxon>Adineta</taxon>
    </lineage>
</organism>
<dbReference type="GO" id="GO:0005737">
    <property type="term" value="C:cytoplasm"/>
    <property type="evidence" value="ECO:0007669"/>
    <property type="project" value="TreeGrafter"/>
</dbReference>
<comment type="caution">
    <text evidence="11">The sequence shown here is derived from an EMBL/GenBank/DDBJ whole genome shotgun (WGS) entry which is preliminary data.</text>
</comment>
<evidence type="ECO:0000256" key="10">
    <source>
        <dbReference type="SAM" id="Phobius"/>
    </source>
</evidence>
<keyword evidence="5 10" id="KW-1133">Transmembrane helix</keyword>